<protein>
    <submittedName>
        <fullName evidence="2">Uncharacterized protein</fullName>
    </submittedName>
</protein>
<reference evidence="2" key="1">
    <citation type="submission" date="2023-11" db="EMBL/GenBank/DDBJ databases">
        <authorList>
            <person name="Alioto T."/>
            <person name="Alioto T."/>
            <person name="Gomez Garrido J."/>
        </authorList>
    </citation>
    <scope>NUCLEOTIDE SEQUENCE</scope>
</reference>
<feature type="region of interest" description="Disordered" evidence="1">
    <location>
        <begin position="1"/>
        <end position="29"/>
    </location>
</feature>
<gene>
    <name evidence="2" type="ORF">LECACI_7A006433</name>
</gene>
<sequence length="85" mass="9880">MANTRANNLPFNKSIAAGEAAQRRRGRQTPLTAVFSGQGPEFAEEMREFYGEREGEEEEEGKGENWVKRWMRKVRGTWCRWTASR</sequence>
<evidence type="ECO:0000313" key="2">
    <source>
        <dbReference type="EMBL" id="CAK4031275.1"/>
    </source>
</evidence>
<evidence type="ECO:0000256" key="1">
    <source>
        <dbReference type="SAM" id="MobiDB-lite"/>
    </source>
</evidence>
<accession>A0AAI8Z266</accession>
<feature type="compositionally biased region" description="Polar residues" evidence="1">
    <location>
        <begin position="1"/>
        <end position="11"/>
    </location>
</feature>
<dbReference type="EMBL" id="CAVMBE010000046">
    <property type="protein sequence ID" value="CAK4031275.1"/>
    <property type="molecule type" value="Genomic_DNA"/>
</dbReference>
<proteinExistence type="predicted"/>
<organism evidence="2 3">
    <name type="scientific">Lecanosticta acicola</name>
    <dbReference type="NCBI Taxonomy" id="111012"/>
    <lineage>
        <taxon>Eukaryota</taxon>
        <taxon>Fungi</taxon>
        <taxon>Dikarya</taxon>
        <taxon>Ascomycota</taxon>
        <taxon>Pezizomycotina</taxon>
        <taxon>Dothideomycetes</taxon>
        <taxon>Dothideomycetidae</taxon>
        <taxon>Mycosphaerellales</taxon>
        <taxon>Mycosphaerellaceae</taxon>
        <taxon>Lecanosticta</taxon>
    </lineage>
</organism>
<evidence type="ECO:0000313" key="3">
    <source>
        <dbReference type="Proteomes" id="UP001296104"/>
    </source>
</evidence>
<comment type="caution">
    <text evidence="2">The sequence shown here is derived from an EMBL/GenBank/DDBJ whole genome shotgun (WGS) entry which is preliminary data.</text>
</comment>
<name>A0AAI8Z266_9PEZI</name>
<dbReference type="Proteomes" id="UP001296104">
    <property type="component" value="Unassembled WGS sequence"/>
</dbReference>
<dbReference type="AlphaFoldDB" id="A0AAI8Z266"/>
<keyword evidence="3" id="KW-1185">Reference proteome</keyword>